<feature type="domain" description="Methyltransferase" evidence="1">
    <location>
        <begin position="36"/>
        <end position="141"/>
    </location>
</feature>
<accession>A0A133PY56</accession>
<evidence type="ECO:0000259" key="1">
    <source>
        <dbReference type="Pfam" id="PF13847"/>
    </source>
</evidence>
<evidence type="ECO:0000313" key="2">
    <source>
        <dbReference type="EMBL" id="KXA35023.1"/>
    </source>
</evidence>
<dbReference type="GO" id="GO:0032259">
    <property type="term" value="P:methylation"/>
    <property type="evidence" value="ECO:0007669"/>
    <property type="project" value="UniProtKB-KW"/>
</dbReference>
<name>A0A133PY56_9BACT</name>
<gene>
    <name evidence="2" type="ORF">HMPREF3226_02131</name>
</gene>
<comment type="caution">
    <text evidence="2">The sequence shown here is derived from an EMBL/GenBank/DDBJ whole genome shotgun (WGS) entry which is preliminary data.</text>
</comment>
<protein>
    <submittedName>
        <fullName evidence="2">Methyltransferase domain protein</fullName>
    </submittedName>
</protein>
<dbReference type="InterPro" id="IPR025714">
    <property type="entry name" value="Methyltranfer_dom"/>
</dbReference>
<dbReference type="AlphaFoldDB" id="A0A133PY56"/>
<keyword evidence="3" id="KW-1185">Reference proteome</keyword>
<dbReference type="Gene3D" id="3.40.50.150">
    <property type="entry name" value="Vaccinia Virus protein VP39"/>
    <property type="match status" value="1"/>
</dbReference>
<keyword evidence="2" id="KW-0808">Transferase</keyword>
<dbReference type="Proteomes" id="UP000070533">
    <property type="component" value="Unassembled WGS sequence"/>
</dbReference>
<dbReference type="EMBL" id="LRQG01000189">
    <property type="protein sequence ID" value="KXA35023.1"/>
    <property type="molecule type" value="Genomic_DNA"/>
</dbReference>
<dbReference type="CDD" id="cd02440">
    <property type="entry name" value="AdoMet_MTases"/>
    <property type="match status" value="1"/>
</dbReference>
<dbReference type="InterPro" id="IPR029063">
    <property type="entry name" value="SAM-dependent_MTases_sf"/>
</dbReference>
<sequence>MQARHLDRKRYFEDSAITSFLFYLPYIRKFHPINSCSKILEIGCGEGGNLKPFANIGCRVFGVDMAQIRIEQARQFFSEEKLDGHFESGDFLECPTPSEDDKFDIAILHDVIEHVPDKIAFLSHIRKFLKEDGILFVAFPAWQMPFGGHQQICRNKIWSKVPFFHLIPNPLYRFILKRLAGEEEATIKELLYIKQCKCSIEKFEQVVKAVDLSIQSRRLWFINPHYLQKFGLRPRKLCWSISHIPFFRNFCSTSCFYLLKPI</sequence>
<reference evidence="3" key="1">
    <citation type="submission" date="2016-01" db="EMBL/GenBank/DDBJ databases">
        <authorList>
            <person name="Mitreva M."/>
            <person name="Pepin K.H."/>
            <person name="Mihindukulasuriya K.A."/>
            <person name="Fulton R."/>
            <person name="Fronick C."/>
            <person name="O'Laughlin M."/>
            <person name="Miner T."/>
            <person name="Herter B."/>
            <person name="Rosa B.A."/>
            <person name="Cordes M."/>
            <person name="Tomlinson C."/>
            <person name="Wollam A."/>
            <person name="Palsikar V.B."/>
            <person name="Mardis E.R."/>
            <person name="Wilson R.K."/>
        </authorList>
    </citation>
    <scope>NUCLEOTIDE SEQUENCE [LARGE SCALE GENOMIC DNA]</scope>
    <source>
        <strain evidence="3">MJR7716</strain>
    </source>
</reference>
<keyword evidence="2" id="KW-0489">Methyltransferase</keyword>
<dbReference type="STRING" id="28128.HMPREF3226_02131"/>
<organism evidence="2 3">
    <name type="scientific">Prevotella corporis</name>
    <dbReference type="NCBI Taxonomy" id="28128"/>
    <lineage>
        <taxon>Bacteria</taxon>
        <taxon>Pseudomonadati</taxon>
        <taxon>Bacteroidota</taxon>
        <taxon>Bacteroidia</taxon>
        <taxon>Bacteroidales</taxon>
        <taxon>Prevotellaceae</taxon>
        <taxon>Prevotella</taxon>
    </lineage>
</organism>
<dbReference type="RefSeq" id="WP_060941095.1">
    <property type="nucleotide sequence ID" value="NZ_JAIHUT010000050.1"/>
</dbReference>
<proteinExistence type="predicted"/>
<dbReference type="PANTHER" id="PTHR43861">
    <property type="entry name" value="TRANS-ACONITATE 2-METHYLTRANSFERASE-RELATED"/>
    <property type="match status" value="1"/>
</dbReference>
<dbReference type="SUPFAM" id="SSF53335">
    <property type="entry name" value="S-adenosyl-L-methionine-dependent methyltransferases"/>
    <property type="match status" value="1"/>
</dbReference>
<dbReference type="Pfam" id="PF13847">
    <property type="entry name" value="Methyltransf_31"/>
    <property type="match status" value="1"/>
</dbReference>
<dbReference type="OrthoDB" id="323463at2"/>
<dbReference type="PATRIC" id="fig|28128.5.peg.2194"/>
<dbReference type="GO" id="GO:0008168">
    <property type="term" value="F:methyltransferase activity"/>
    <property type="evidence" value="ECO:0007669"/>
    <property type="project" value="UniProtKB-KW"/>
</dbReference>
<evidence type="ECO:0000313" key="3">
    <source>
        <dbReference type="Proteomes" id="UP000070533"/>
    </source>
</evidence>